<dbReference type="Proteomes" id="UP000182998">
    <property type="component" value="Unassembled WGS sequence"/>
</dbReference>
<dbReference type="Proteomes" id="UP000032414">
    <property type="component" value="Chromosome I"/>
</dbReference>
<protein>
    <submittedName>
        <fullName evidence="2">Uncharacterized protein</fullName>
    </submittedName>
</protein>
<dbReference type="PATRIC" id="fig|451.8.peg.1428"/>
<reference evidence="3 5" key="3">
    <citation type="submission" date="2016-10" db="EMBL/GenBank/DDBJ databases">
        <authorList>
            <person name="Varghese N."/>
            <person name="Submissions S."/>
        </authorList>
    </citation>
    <scope>NUCLEOTIDE SEQUENCE [LARGE SCALE GENOMIC DNA]</scope>
    <source>
        <strain evidence="3 5">ATCC 33218</strain>
    </source>
</reference>
<evidence type="ECO:0000313" key="2">
    <source>
        <dbReference type="EMBL" id="CEG61166.1"/>
    </source>
</evidence>
<reference evidence="2" key="1">
    <citation type="submission" date="2014-09" db="EMBL/GenBank/DDBJ databases">
        <authorList>
            <person name="GOMEZ-VALERO Laura"/>
        </authorList>
    </citation>
    <scope>NUCLEOTIDE SEQUENCE</scope>
    <source>
        <strain evidence="2">ATCC33218</strain>
    </source>
</reference>
<evidence type="ECO:0000256" key="1">
    <source>
        <dbReference type="SAM" id="Phobius"/>
    </source>
</evidence>
<dbReference type="KEGG" id="tmc:LMI_1873"/>
<keyword evidence="1" id="KW-1133">Transmembrane helix</keyword>
<keyword evidence="1" id="KW-0472">Membrane</keyword>
<dbReference type="OrthoDB" id="9994681at2"/>
<keyword evidence="5" id="KW-1185">Reference proteome</keyword>
<accession>A0A098GI73</accession>
<dbReference type="RefSeq" id="WP_045099457.1">
    <property type="nucleotide sequence ID" value="NZ_CP020614.1"/>
</dbReference>
<dbReference type="EMBL" id="LN614830">
    <property type="protein sequence ID" value="CEG61166.1"/>
    <property type="molecule type" value="Genomic_DNA"/>
</dbReference>
<sequence length="228" mass="26220">MRTIKIFIKDTLGTSQALKEQLEQIPFESTEYRLNYVAIEDASLPLERISYQEIGDGISLYYQFEDQIDEENDPRTLMQFAHAHEVLIRRQLEQSEQFKSRLRSSMQETLHHLKQEARPLVRTIREEVKPAVRDVWSNVTSYFSSNKQQPTLFNAPERKRYYDRIAKSELIVGVVGGLLSVGIGFLSPLAAGIIAFAALLLIGAAIYHKTKAKDFDHESRFEQLSTLQ</sequence>
<evidence type="ECO:0000313" key="4">
    <source>
        <dbReference type="Proteomes" id="UP000032414"/>
    </source>
</evidence>
<feature type="transmembrane region" description="Helical" evidence="1">
    <location>
        <begin position="189"/>
        <end position="207"/>
    </location>
</feature>
<name>A0A098GI73_LEGMI</name>
<feature type="transmembrane region" description="Helical" evidence="1">
    <location>
        <begin position="165"/>
        <end position="183"/>
    </location>
</feature>
<dbReference type="EMBL" id="FMVN01000006">
    <property type="protein sequence ID" value="SCY31968.1"/>
    <property type="molecule type" value="Genomic_DNA"/>
</dbReference>
<evidence type="ECO:0000313" key="5">
    <source>
        <dbReference type="Proteomes" id="UP000182998"/>
    </source>
</evidence>
<reference evidence="4" key="2">
    <citation type="submission" date="2014-09" db="EMBL/GenBank/DDBJ databases">
        <authorList>
            <person name="Gomez-Valero L."/>
        </authorList>
    </citation>
    <scope>NUCLEOTIDE SEQUENCE [LARGE SCALE GENOMIC DNA]</scope>
    <source>
        <strain evidence="4">ATCC33218</strain>
    </source>
</reference>
<keyword evidence="1" id="KW-0812">Transmembrane</keyword>
<gene>
    <name evidence="2" type="ORF">LMI_1873</name>
    <name evidence="3" type="ORF">SAMN02982997_01377</name>
</gene>
<evidence type="ECO:0000313" key="3">
    <source>
        <dbReference type="EMBL" id="SCY31968.1"/>
    </source>
</evidence>
<dbReference type="HOGENOM" id="CLU_1214299_0_0_6"/>
<dbReference type="AlphaFoldDB" id="A0A098GI73"/>
<proteinExistence type="predicted"/>
<organism evidence="2 4">
    <name type="scientific">Legionella micdadei</name>
    <name type="common">Tatlockia micdadei</name>
    <dbReference type="NCBI Taxonomy" id="451"/>
    <lineage>
        <taxon>Bacteria</taxon>
        <taxon>Pseudomonadati</taxon>
        <taxon>Pseudomonadota</taxon>
        <taxon>Gammaproteobacteria</taxon>
        <taxon>Legionellales</taxon>
        <taxon>Legionellaceae</taxon>
        <taxon>Legionella</taxon>
    </lineage>
</organism>